<dbReference type="Proteomes" id="UP000018542">
    <property type="component" value="Chromosome"/>
</dbReference>
<dbReference type="EMBL" id="CP006912">
    <property type="protein sequence ID" value="AHB49980.1"/>
    <property type="molecule type" value="Genomic_DNA"/>
</dbReference>
<accession>V5SIS4</accession>
<dbReference type="RefSeq" id="WP_023786388.1">
    <property type="nucleotide sequence ID" value="NC_022997.1"/>
</dbReference>
<gene>
    <name evidence="3" type="ORF">W911_04915</name>
</gene>
<proteinExistence type="predicted"/>
<dbReference type="KEGG" id="hni:W911_04915"/>
<feature type="compositionally biased region" description="Basic residues" evidence="1">
    <location>
        <begin position="47"/>
        <end position="60"/>
    </location>
</feature>
<evidence type="ECO:0000256" key="1">
    <source>
        <dbReference type="SAM" id="MobiDB-lite"/>
    </source>
</evidence>
<evidence type="ECO:0000313" key="3">
    <source>
        <dbReference type="EMBL" id="AHB49980.1"/>
    </source>
</evidence>
<evidence type="ECO:0000256" key="2">
    <source>
        <dbReference type="SAM" id="SignalP"/>
    </source>
</evidence>
<dbReference type="AlphaFoldDB" id="V5SIS4"/>
<dbReference type="PATRIC" id="fig|1029756.8.peg.1033"/>
<sequence length="109" mass="12060">MTAITKTILITGAAAILAITGMVSTAEAKDSQRSGVQKHYGGGDRVGKKHADHRGKSYRGRNHDRSVGRALRSVIIFGEGARGCSYEYRKWQATGSRYWRSRYHDCRSG</sequence>
<feature type="signal peptide" evidence="2">
    <location>
        <begin position="1"/>
        <end position="28"/>
    </location>
</feature>
<dbReference type="OrthoDB" id="8070565at2"/>
<evidence type="ECO:0000313" key="4">
    <source>
        <dbReference type="Proteomes" id="UP000018542"/>
    </source>
</evidence>
<name>V5SIS4_9HYPH</name>
<organism evidence="3 4">
    <name type="scientific">Hyphomicrobium nitrativorans NL23</name>
    <dbReference type="NCBI Taxonomy" id="1029756"/>
    <lineage>
        <taxon>Bacteria</taxon>
        <taxon>Pseudomonadati</taxon>
        <taxon>Pseudomonadota</taxon>
        <taxon>Alphaproteobacteria</taxon>
        <taxon>Hyphomicrobiales</taxon>
        <taxon>Hyphomicrobiaceae</taxon>
        <taxon>Hyphomicrobium</taxon>
    </lineage>
</organism>
<protein>
    <submittedName>
        <fullName evidence="3">Uncharacterized protein</fullName>
    </submittedName>
</protein>
<reference evidence="3 4" key="1">
    <citation type="journal article" date="2014" name="Genome Announc.">
        <title>Complete Genome Sequence of Hyphomicrobium nitrativorans Strain NL23, a Denitrifying Bacterium Isolated from Biofilm of a Methanol-Fed Denitrification System Treating Seawater at the Montreal Biodome.</title>
        <authorList>
            <person name="Martineau C."/>
            <person name="Villeneuve C."/>
            <person name="Mauffrey F."/>
            <person name="Villemur R."/>
        </authorList>
    </citation>
    <scope>NUCLEOTIDE SEQUENCE [LARGE SCALE GENOMIC DNA]</scope>
    <source>
        <strain evidence="3">NL23</strain>
    </source>
</reference>
<dbReference type="HOGENOM" id="CLU_2180275_0_0_5"/>
<keyword evidence="4" id="KW-1185">Reference proteome</keyword>
<feature type="chain" id="PRO_5005376765" evidence="2">
    <location>
        <begin position="29"/>
        <end position="109"/>
    </location>
</feature>
<keyword evidence="2" id="KW-0732">Signal</keyword>
<feature type="region of interest" description="Disordered" evidence="1">
    <location>
        <begin position="28"/>
        <end position="65"/>
    </location>
</feature>